<keyword evidence="4" id="KW-0812">Transmembrane</keyword>
<evidence type="ECO:0000256" key="2">
    <source>
        <dbReference type="ARBA" id="ARBA00022676"/>
    </source>
</evidence>
<dbReference type="Proteomes" id="UP000494216">
    <property type="component" value="Unassembled WGS sequence"/>
</dbReference>
<keyword evidence="4" id="KW-1133">Transmembrane helix</keyword>
<dbReference type="RefSeq" id="WP_246247083.1">
    <property type="nucleotide sequence ID" value="NZ_CADCXN010000104.1"/>
</dbReference>
<evidence type="ECO:0000256" key="1">
    <source>
        <dbReference type="ARBA" id="ARBA00006739"/>
    </source>
</evidence>
<sequence length="395" mass="44178">MMLSFVEIIFCFVVITLSVPVITLFAQIVLSLLPYTGKPHKAKDQPSVVILIPAHNESTSISPTLLSINGQLWSNAEVLVVADNCNDDTAEVARSYGVEVIERFNDTKRGKGYALDFGIQHLSSNPPEVVVILDADCLLGKDTISILVNDALHYQCPIQGLYLMYTTPEAPLKIRIAEFAWTVKNRARPLGFHRLGLPCQLMGSGMSFPWEALRQVDLASGHIAEDMKLGVDLARLNLAPRFCPNALITSRFPANDEGIKTQRTRWEHGHIGMIVKEGPRLIWQGFRHANVKLLALALDMCVPPLALLILMIITLSGLSVIFGVMTQQLFPWALAIIDLLMVGLAVIFAWFKFGRSILSFSLLSRAPIYMLVKIPLYVRFIFKRQSEWIRSKRDL</sequence>
<dbReference type="InterPro" id="IPR001173">
    <property type="entry name" value="Glyco_trans_2-like"/>
</dbReference>
<reference evidence="6 7" key="1">
    <citation type="submission" date="2020-02" db="EMBL/GenBank/DDBJ databases">
        <authorList>
            <person name="Hogendoorn C."/>
        </authorList>
    </citation>
    <scope>NUCLEOTIDE SEQUENCE [LARGE SCALE GENOMIC DNA]</scope>
    <source>
        <strain evidence="6">METHB21</strain>
    </source>
</reference>
<keyword evidence="3 6" id="KW-0808">Transferase</keyword>
<keyword evidence="4" id="KW-0472">Membrane</keyword>
<proteinExistence type="inferred from homology"/>
<dbReference type="SUPFAM" id="SSF53448">
    <property type="entry name" value="Nucleotide-diphospho-sugar transferases"/>
    <property type="match status" value="1"/>
</dbReference>
<accession>A0A8S0WCH8</accession>
<evidence type="ECO:0000259" key="5">
    <source>
        <dbReference type="Pfam" id="PF00535"/>
    </source>
</evidence>
<protein>
    <submittedName>
        <fullName evidence="6">Glycosyl transferase family 2</fullName>
    </submittedName>
</protein>
<dbReference type="CDD" id="cd06438">
    <property type="entry name" value="EpsO_like"/>
    <property type="match status" value="1"/>
</dbReference>
<comment type="similarity">
    <text evidence="1">Belongs to the glycosyltransferase 2 family.</text>
</comment>
<keyword evidence="2" id="KW-0328">Glycosyltransferase</keyword>
<dbReference type="PANTHER" id="PTHR43630">
    <property type="entry name" value="POLY-BETA-1,6-N-ACETYL-D-GLUCOSAMINE SYNTHASE"/>
    <property type="match status" value="1"/>
</dbReference>
<feature type="transmembrane region" description="Helical" evidence="4">
    <location>
        <begin position="332"/>
        <end position="351"/>
    </location>
</feature>
<dbReference type="PANTHER" id="PTHR43630:SF1">
    <property type="entry name" value="POLY-BETA-1,6-N-ACETYL-D-GLUCOSAMINE SYNTHASE"/>
    <property type="match status" value="1"/>
</dbReference>
<dbReference type="GO" id="GO:0016757">
    <property type="term" value="F:glycosyltransferase activity"/>
    <property type="evidence" value="ECO:0007669"/>
    <property type="project" value="UniProtKB-KW"/>
</dbReference>
<evidence type="ECO:0000256" key="3">
    <source>
        <dbReference type="ARBA" id="ARBA00022679"/>
    </source>
</evidence>
<organism evidence="6 7">
    <name type="scientific">Candidatus Methylobacter favarea</name>
    <dbReference type="NCBI Taxonomy" id="2707345"/>
    <lineage>
        <taxon>Bacteria</taxon>
        <taxon>Pseudomonadati</taxon>
        <taxon>Pseudomonadota</taxon>
        <taxon>Gammaproteobacteria</taxon>
        <taxon>Methylococcales</taxon>
        <taxon>Methylococcaceae</taxon>
        <taxon>Methylobacter</taxon>
    </lineage>
</organism>
<dbReference type="AlphaFoldDB" id="A0A8S0WCH8"/>
<feature type="transmembrane region" description="Helical" evidence="4">
    <location>
        <begin position="305"/>
        <end position="325"/>
    </location>
</feature>
<evidence type="ECO:0000313" key="6">
    <source>
        <dbReference type="EMBL" id="CAA9892535.1"/>
    </source>
</evidence>
<feature type="transmembrane region" description="Helical" evidence="4">
    <location>
        <begin position="357"/>
        <end position="382"/>
    </location>
</feature>
<name>A0A8S0WCH8_9GAMM</name>
<keyword evidence="7" id="KW-1185">Reference proteome</keyword>
<evidence type="ECO:0000256" key="4">
    <source>
        <dbReference type="SAM" id="Phobius"/>
    </source>
</evidence>
<comment type="caution">
    <text evidence="6">The sequence shown here is derived from an EMBL/GenBank/DDBJ whole genome shotgun (WGS) entry which is preliminary data.</text>
</comment>
<gene>
    <name evidence="6" type="ORF">METHB2_710009</name>
</gene>
<dbReference type="EMBL" id="CADCXN010000104">
    <property type="protein sequence ID" value="CAA9892535.1"/>
    <property type="molecule type" value="Genomic_DNA"/>
</dbReference>
<dbReference type="InterPro" id="IPR029044">
    <property type="entry name" value="Nucleotide-diphossugar_trans"/>
</dbReference>
<dbReference type="Pfam" id="PF00535">
    <property type="entry name" value="Glycos_transf_2"/>
    <property type="match status" value="1"/>
</dbReference>
<dbReference type="Gene3D" id="3.90.550.10">
    <property type="entry name" value="Spore Coat Polysaccharide Biosynthesis Protein SpsA, Chain A"/>
    <property type="match status" value="1"/>
</dbReference>
<evidence type="ECO:0000313" key="7">
    <source>
        <dbReference type="Proteomes" id="UP000494216"/>
    </source>
</evidence>
<feature type="domain" description="Glycosyltransferase 2-like" evidence="5">
    <location>
        <begin position="50"/>
        <end position="152"/>
    </location>
</feature>